<dbReference type="AlphaFoldDB" id="A0A0C1L4I9"/>
<organism evidence="8 9">
    <name type="scientific">Flavihumibacter solisilvae</name>
    <dbReference type="NCBI Taxonomy" id="1349421"/>
    <lineage>
        <taxon>Bacteria</taxon>
        <taxon>Pseudomonadati</taxon>
        <taxon>Bacteroidota</taxon>
        <taxon>Chitinophagia</taxon>
        <taxon>Chitinophagales</taxon>
        <taxon>Chitinophagaceae</taxon>
        <taxon>Flavihumibacter</taxon>
    </lineage>
</organism>
<evidence type="ECO:0000256" key="5">
    <source>
        <dbReference type="ARBA" id="ARBA00022989"/>
    </source>
</evidence>
<evidence type="ECO:0000256" key="2">
    <source>
        <dbReference type="ARBA" id="ARBA00006679"/>
    </source>
</evidence>
<gene>
    <name evidence="8" type="ORF">OI18_09070</name>
</gene>
<dbReference type="STRING" id="1349421.OI18_09070"/>
<dbReference type="Pfam" id="PF07681">
    <property type="entry name" value="DoxX"/>
    <property type="match status" value="1"/>
</dbReference>
<evidence type="ECO:0000256" key="7">
    <source>
        <dbReference type="SAM" id="Phobius"/>
    </source>
</evidence>
<feature type="transmembrane region" description="Helical" evidence="7">
    <location>
        <begin position="116"/>
        <end position="134"/>
    </location>
</feature>
<accession>A0A0C1L4I9</accession>
<dbReference type="OrthoDB" id="9813193at2"/>
<comment type="subcellular location">
    <subcellularLocation>
        <location evidence="1">Cell membrane</location>
        <topology evidence="1">Multi-pass membrane protein</topology>
    </subcellularLocation>
</comment>
<reference evidence="8 9" key="1">
    <citation type="submission" date="2014-11" db="EMBL/GenBank/DDBJ databases">
        <title>Genome sequence of Flavihumibacter solisilvae 3-3.</title>
        <authorList>
            <person name="Zhou G."/>
            <person name="Li M."/>
            <person name="Wang G."/>
        </authorList>
    </citation>
    <scope>NUCLEOTIDE SEQUENCE [LARGE SCALE GENOMIC DNA]</scope>
    <source>
        <strain evidence="8 9">3-3</strain>
    </source>
</reference>
<evidence type="ECO:0000256" key="6">
    <source>
        <dbReference type="ARBA" id="ARBA00023136"/>
    </source>
</evidence>
<keyword evidence="9" id="KW-1185">Reference proteome</keyword>
<sequence length="144" mass="16156">MKKFIQKVTTVSLEGNAIHYGLLVFRILLSLELIVVHGLKKVGLCGCEKEQIPNPLHFPEAFNNLFAIAANLVFPLFVIAGLFTRLTILPVLAVTLTGYFVLHWSDPLIIRDMPYMYSLSFLLLLVSGPGKYSIDNLINKKLLQ</sequence>
<evidence type="ECO:0000256" key="1">
    <source>
        <dbReference type="ARBA" id="ARBA00004651"/>
    </source>
</evidence>
<keyword evidence="5 7" id="KW-1133">Transmembrane helix</keyword>
<name>A0A0C1L4I9_9BACT</name>
<dbReference type="RefSeq" id="WP_039139149.1">
    <property type="nucleotide sequence ID" value="NZ_JSVC01000009.1"/>
</dbReference>
<feature type="transmembrane region" description="Helical" evidence="7">
    <location>
        <begin position="20"/>
        <end position="39"/>
    </location>
</feature>
<dbReference type="Proteomes" id="UP000031408">
    <property type="component" value="Unassembled WGS sequence"/>
</dbReference>
<dbReference type="PANTHER" id="PTHR33452:SF1">
    <property type="entry name" value="INNER MEMBRANE PROTEIN YPHA-RELATED"/>
    <property type="match status" value="1"/>
</dbReference>
<dbReference type="PANTHER" id="PTHR33452">
    <property type="entry name" value="OXIDOREDUCTASE CATD-RELATED"/>
    <property type="match status" value="1"/>
</dbReference>
<protein>
    <submittedName>
        <fullName evidence="8">DoxX family protein</fullName>
    </submittedName>
</protein>
<keyword evidence="4 7" id="KW-0812">Transmembrane</keyword>
<evidence type="ECO:0000256" key="3">
    <source>
        <dbReference type="ARBA" id="ARBA00022475"/>
    </source>
</evidence>
<dbReference type="GO" id="GO:0005886">
    <property type="term" value="C:plasma membrane"/>
    <property type="evidence" value="ECO:0007669"/>
    <property type="project" value="UniProtKB-SubCell"/>
</dbReference>
<dbReference type="EMBL" id="JSVC01000009">
    <property type="protein sequence ID" value="KIC95022.1"/>
    <property type="molecule type" value="Genomic_DNA"/>
</dbReference>
<evidence type="ECO:0000256" key="4">
    <source>
        <dbReference type="ARBA" id="ARBA00022692"/>
    </source>
</evidence>
<feature type="transmembrane region" description="Helical" evidence="7">
    <location>
        <begin position="61"/>
        <end position="79"/>
    </location>
</feature>
<feature type="transmembrane region" description="Helical" evidence="7">
    <location>
        <begin position="86"/>
        <end position="104"/>
    </location>
</feature>
<proteinExistence type="inferred from homology"/>
<keyword evidence="6 7" id="KW-0472">Membrane</keyword>
<comment type="similarity">
    <text evidence="2">Belongs to the DoxX family.</text>
</comment>
<dbReference type="InterPro" id="IPR032808">
    <property type="entry name" value="DoxX"/>
</dbReference>
<evidence type="ECO:0000313" key="9">
    <source>
        <dbReference type="Proteomes" id="UP000031408"/>
    </source>
</evidence>
<keyword evidence="3" id="KW-1003">Cell membrane</keyword>
<comment type="caution">
    <text evidence="8">The sequence shown here is derived from an EMBL/GenBank/DDBJ whole genome shotgun (WGS) entry which is preliminary data.</text>
</comment>
<dbReference type="InterPro" id="IPR051907">
    <property type="entry name" value="DoxX-like_oxidoreductase"/>
</dbReference>
<evidence type="ECO:0000313" key="8">
    <source>
        <dbReference type="EMBL" id="KIC95022.1"/>
    </source>
</evidence>